<organism evidence="2 3">
    <name type="scientific">Candidozyma auris</name>
    <name type="common">Yeast</name>
    <name type="synonym">Candida auris</name>
    <dbReference type="NCBI Taxonomy" id="498019"/>
    <lineage>
        <taxon>Eukaryota</taxon>
        <taxon>Fungi</taxon>
        <taxon>Dikarya</taxon>
        <taxon>Ascomycota</taxon>
        <taxon>Saccharomycotina</taxon>
        <taxon>Pichiomycetes</taxon>
        <taxon>Metschnikowiaceae</taxon>
        <taxon>Candidozyma</taxon>
    </lineage>
</organism>
<dbReference type="VEuPathDB" id="FungiDB:CJJ09_001522"/>
<proteinExistence type="predicted"/>
<sequence>MSVPISPIPEPPTTNRELLSCLVLDPRAKLNVPKDFVFEITNETDPTTDTASDSEDNHDSSLGCLQQISPFFNVKETVYGGRGCFASCFIPKGTTVLECAFPVGSSVAKVFKKEVCFWCFNYDNGKTLKHRLRSKLYFCSEECLSKFQAYDSDETLANAIIAFDQNFGKNEIDIDSLDVPEYIAGIEGIEKTWKQTDEWDVMISKTKPTKRARYLPKLSKDDFAEARYVISVVHAMYKGKNGPLAKEVELFETLESSENQKVQKYPYLTLSYSNIFKFLRLTCPQQLQQFITPQNVRDIIGRNLTNAFGIWSETTSEDEDKEYLGFGVYPSASFFNHACSFNIKKQREGSKYTFTTTEDIQPDTELCISYGISGDEDLASRESTLSEWFFKCGCSKCSLERTNI</sequence>
<dbReference type="GO" id="GO:0005634">
    <property type="term" value="C:nucleus"/>
    <property type="evidence" value="ECO:0007669"/>
    <property type="project" value="TreeGrafter"/>
</dbReference>
<dbReference type="SMART" id="SM00317">
    <property type="entry name" value="SET"/>
    <property type="match status" value="1"/>
</dbReference>
<dbReference type="AlphaFoldDB" id="A0A0L0NRX1"/>
<dbReference type="VEuPathDB" id="FungiDB:CJI96_0000417"/>
<evidence type="ECO:0000313" key="3">
    <source>
        <dbReference type="Proteomes" id="UP000037122"/>
    </source>
</evidence>
<accession>A0A0L0NRX1</accession>
<dbReference type="Proteomes" id="UP000037122">
    <property type="component" value="Unassembled WGS sequence"/>
</dbReference>
<dbReference type="InterPro" id="IPR050869">
    <property type="entry name" value="H3K4_H4K5_MeTrfase"/>
</dbReference>
<dbReference type="VEuPathDB" id="FungiDB:CJJ07_003531"/>
<evidence type="ECO:0000259" key="1">
    <source>
        <dbReference type="PROSITE" id="PS50280"/>
    </source>
</evidence>
<dbReference type="Pfam" id="PF00856">
    <property type="entry name" value="SET"/>
    <property type="match status" value="1"/>
</dbReference>
<dbReference type="PANTHER" id="PTHR12197">
    <property type="entry name" value="HISTONE-LYSINE N-METHYLTRANSFERASE SMYD"/>
    <property type="match status" value="1"/>
</dbReference>
<dbReference type="VEuPathDB" id="FungiDB:QG37_07308"/>
<dbReference type="InterPro" id="IPR046341">
    <property type="entry name" value="SET_dom_sf"/>
</dbReference>
<dbReference type="CDD" id="cd20071">
    <property type="entry name" value="SET_SMYD"/>
    <property type="match status" value="1"/>
</dbReference>
<gene>
    <name evidence="2" type="ORF">QG37_07308</name>
</gene>
<dbReference type="PANTHER" id="PTHR12197:SF294">
    <property type="entry name" value="POTENTIAL PROTEIN LYSINE METHYLTRANSFERASE SET6"/>
    <property type="match status" value="1"/>
</dbReference>
<name>A0A0L0NRX1_CANAR</name>
<evidence type="ECO:0000313" key="2">
    <source>
        <dbReference type="EMBL" id="KND96420.1"/>
    </source>
</evidence>
<dbReference type="Gene3D" id="2.170.270.10">
    <property type="entry name" value="SET domain"/>
    <property type="match status" value="1"/>
</dbReference>
<dbReference type="PROSITE" id="PS50280">
    <property type="entry name" value="SET"/>
    <property type="match status" value="1"/>
</dbReference>
<comment type="caution">
    <text evidence="2">The sequence shown here is derived from an EMBL/GenBank/DDBJ whole genome shotgun (WGS) entry which is preliminary data.</text>
</comment>
<feature type="domain" description="SET" evidence="1">
    <location>
        <begin position="70"/>
        <end position="371"/>
    </location>
</feature>
<dbReference type="InterPro" id="IPR001214">
    <property type="entry name" value="SET_dom"/>
</dbReference>
<dbReference type="VEuPathDB" id="FungiDB:CJI97_002624"/>
<reference evidence="3" key="1">
    <citation type="journal article" date="2015" name="BMC Genomics">
        <title>Draft genome of a commonly misdiagnosed multidrug resistant pathogen Candida auris.</title>
        <authorList>
            <person name="Chatterjee S."/>
            <person name="Alampalli S.V."/>
            <person name="Nageshan R.K."/>
            <person name="Chettiar S.T."/>
            <person name="Joshi S."/>
            <person name="Tatu U.S."/>
        </authorList>
    </citation>
    <scope>NUCLEOTIDE SEQUENCE [LARGE SCALE GENOMIC DNA]</scope>
    <source>
        <strain evidence="3">6684</strain>
    </source>
</reference>
<protein>
    <recommendedName>
        <fullName evidence="1">SET domain-containing protein</fullName>
    </recommendedName>
</protein>
<dbReference type="EMBL" id="LGST01000056">
    <property type="protein sequence ID" value="KND96420.1"/>
    <property type="molecule type" value="Genomic_DNA"/>
</dbReference>
<dbReference type="SUPFAM" id="SSF82199">
    <property type="entry name" value="SET domain"/>
    <property type="match status" value="1"/>
</dbReference>